<dbReference type="Pfam" id="PF00172">
    <property type="entry name" value="Zn_clus"/>
    <property type="match status" value="1"/>
</dbReference>
<proteinExistence type="predicted"/>
<dbReference type="Gene3D" id="4.10.240.10">
    <property type="entry name" value="Zn(2)-C6 fungal-type DNA-binding domain"/>
    <property type="match status" value="1"/>
</dbReference>
<feature type="compositionally biased region" description="Pro residues" evidence="4">
    <location>
        <begin position="31"/>
        <end position="41"/>
    </location>
</feature>
<dbReference type="GO" id="GO:0006351">
    <property type="term" value="P:DNA-templated transcription"/>
    <property type="evidence" value="ECO:0007669"/>
    <property type="project" value="InterPro"/>
</dbReference>
<dbReference type="GO" id="GO:0008270">
    <property type="term" value="F:zinc ion binding"/>
    <property type="evidence" value="ECO:0007669"/>
    <property type="project" value="InterPro"/>
</dbReference>
<dbReference type="GO" id="GO:0003677">
    <property type="term" value="F:DNA binding"/>
    <property type="evidence" value="ECO:0007669"/>
    <property type="project" value="InterPro"/>
</dbReference>
<dbReference type="GO" id="GO:0005634">
    <property type="term" value="C:nucleus"/>
    <property type="evidence" value="ECO:0007669"/>
    <property type="project" value="UniProtKB-SubCell"/>
</dbReference>
<feature type="region of interest" description="Disordered" evidence="4">
    <location>
        <begin position="540"/>
        <end position="577"/>
    </location>
</feature>
<dbReference type="Pfam" id="PF04082">
    <property type="entry name" value="Fungal_trans"/>
    <property type="match status" value="1"/>
</dbReference>
<dbReference type="CDD" id="cd00067">
    <property type="entry name" value="GAL4"/>
    <property type="match status" value="1"/>
</dbReference>
<dbReference type="InterPro" id="IPR007219">
    <property type="entry name" value="XnlR_reg_dom"/>
</dbReference>
<dbReference type="CDD" id="cd12148">
    <property type="entry name" value="fungal_TF_MHR"/>
    <property type="match status" value="1"/>
</dbReference>
<feature type="region of interest" description="Disordered" evidence="4">
    <location>
        <begin position="703"/>
        <end position="744"/>
    </location>
</feature>
<dbReference type="GO" id="GO:0000981">
    <property type="term" value="F:DNA-binding transcription factor activity, RNA polymerase II-specific"/>
    <property type="evidence" value="ECO:0007669"/>
    <property type="project" value="InterPro"/>
</dbReference>
<sequence length="824" mass="90760">MASGQPQPPAAPGDSSSQRLSVPVSAAAHGPLPPHPPPPEPSVMKLTRGHSCVLCQQRKVRCDKNKPCGNCLKAGVDCRVIPPQPPRRRKKKPHERDLFDRLRKYETLLLQHGVQFEPIAAEYKTSDASTLDEVDELQHDLGGLKTSPSSSNDYPEGSAQDGRWYPYYKEYRATDQLLRDTSDDDSEGPTIHQAFDNMFENTDGFPFVIGGSTSKVTDLHPPGIQIFQLWQIYLTNVNPLLKITHAQTLQAQIIEAGANPSKISKPLECLMFAIYFIAITSMSDEDVMNTLTEEKSRVLKRFHHATQQSLINAGFMRSADMMTLQAFFLFLLSVRQYVDPRSLFCLIGIAVRIAQRIGLHRDGAQFNVPPFEAELRRRLWWQIAIFDKRIAEMTGSSITALSSSNSDTKYPLNVNDSDLYPHAKDPPAPYLVPTEMLFCLTRIEMTTAAAPGSVRPAPHLGQGRKVQYTSSPASPDVATHVANHVLPTATDLDTYCAGIENCYLKHCDPKIPLHLFTLLMTRQALCKLRVIAYLVRSTPGAGGPPNHGPDGAPVARPQAAPGPPNANTPPDEDGPGDRDALFLEAIRMIEYDNVLQSSEALRGFLWYTHMYFPLPGYMFLTRELRSPRRQQAGDELVERAWAVIAENHERRGLARKLKSPVHLTFGSMFIKAWDAREAAEAAQGRALETPKFIELLRERFAKLKPKQTQAQQQQQAQQHQQGGPHAGMPVEGSLPGGMQPIRGVGVTASPAAQGAYLGDDSMPMFPTFDLQGYGMGNDMFGGMDWSFMVPEAPVYGGAAGAGGGMMYDMAPGMRSAGGGMQPPQ</sequence>
<name>A0A507ARZ3_9PEZI</name>
<dbReference type="PANTHER" id="PTHR31001">
    <property type="entry name" value="UNCHARACTERIZED TRANSCRIPTIONAL REGULATORY PROTEIN"/>
    <property type="match status" value="1"/>
</dbReference>
<evidence type="ECO:0000256" key="2">
    <source>
        <dbReference type="ARBA" id="ARBA00022723"/>
    </source>
</evidence>
<feature type="region of interest" description="Disordered" evidence="4">
    <location>
        <begin position="1"/>
        <end position="44"/>
    </location>
</feature>
<dbReference type="PROSITE" id="PS50048">
    <property type="entry name" value="ZN2_CY6_FUNGAL_2"/>
    <property type="match status" value="1"/>
</dbReference>
<dbReference type="STRING" id="1093900.A0A507ARZ3"/>
<feature type="compositionally biased region" description="Low complexity" evidence="4">
    <location>
        <begin position="707"/>
        <end position="721"/>
    </location>
</feature>
<dbReference type="InterPro" id="IPR050613">
    <property type="entry name" value="Sec_Metabolite_Reg"/>
</dbReference>
<dbReference type="AlphaFoldDB" id="A0A507ARZ3"/>
<evidence type="ECO:0000313" key="6">
    <source>
        <dbReference type="EMBL" id="TPX07638.1"/>
    </source>
</evidence>
<reference evidence="6 7" key="1">
    <citation type="submission" date="2019-06" db="EMBL/GenBank/DDBJ databases">
        <title>Draft genome sequence of the filamentous fungus Phialemoniopsis curvata isolated from diesel fuel.</title>
        <authorList>
            <person name="Varaljay V.A."/>
            <person name="Lyon W.J."/>
            <person name="Crouch A.L."/>
            <person name="Drake C.E."/>
            <person name="Hollomon J.M."/>
            <person name="Nadeau L.J."/>
            <person name="Nunn H.S."/>
            <person name="Stevenson B.S."/>
            <person name="Bojanowski C.L."/>
            <person name="Crookes-Goodson W.J."/>
        </authorList>
    </citation>
    <scope>NUCLEOTIDE SEQUENCE [LARGE SCALE GENOMIC DNA]</scope>
    <source>
        <strain evidence="6 7">D216</strain>
    </source>
</reference>
<dbReference type="PANTHER" id="PTHR31001:SF45">
    <property type="entry name" value="ZN(II)2CYS6 TRANSCRIPTION FACTOR (EUROFUNG)"/>
    <property type="match status" value="1"/>
</dbReference>
<evidence type="ECO:0000256" key="1">
    <source>
        <dbReference type="ARBA" id="ARBA00004123"/>
    </source>
</evidence>
<dbReference type="OrthoDB" id="2269373at2759"/>
<dbReference type="Proteomes" id="UP000319257">
    <property type="component" value="Unassembled WGS sequence"/>
</dbReference>
<feature type="compositionally biased region" description="Pro residues" evidence="4">
    <location>
        <begin position="1"/>
        <end position="11"/>
    </location>
</feature>
<dbReference type="InterPro" id="IPR036864">
    <property type="entry name" value="Zn2-C6_fun-type_DNA-bd_sf"/>
</dbReference>
<protein>
    <recommendedName>
        <fullName evidence="5">Zn(2)-C6 fungal-type domain-containing protein</fullName>
    </recommendedName>
</protein>
<evidence type="ECO:0000256" key="3">
    <source>
        <dbReference type="ARBA" id="ARBA00023242"/>
    </source>
</evidence>
<dbReference type="SUPFAM" id="SSF57701">
    <property type="entry name" value="Zn2/Cys6 DNA-binding domain"/>
    <property type="match status" value="1"/>
</dbReference>
<comment type="caution">
    <text evidence="6">The sequence shown here is derived from an EMBL/GenBank/DDBJ whole genome shotgun (WGS) entry which is preliminary data.</text>
</comment>
<dbReference type="InterPro" id="IPR001138">
    <property type="entry name" value="Zn2Cys6_DnaBD"/>
</dbReference>
<gene>
    <name evidence="6" type="ORF">E0L32_010636</name>
</gene>
<keyword evidence="2" id="KW-0479">Metal-binding</keyword>
<evidence type="ECO:0000313" key="7">
    <source>
        <dbReference type="Proteomes" id="UP000319257"/>
    </source>
</evidence>
<keyword evidence="7" id="KW-1185">Reference proteome</keyword>
<evidence type="ECO:0000259" key="5">
    <source>
        <dbReference type="PROSITE" id="PS50048"/>
    </source>
</evidence>
<dbReference type="RefSeq" id="XP_030989349.1">
    <property type="nucleotide sequence ID" value="XM_031133276.1"/>
</dbReference>
<dbReference type="GeneID" id="41978083"/>
<comment type="subcellular location">
    <subcellularLocation>
        <location evidence="1">Nucleus</location>
    </subcellularLocation>
</comment>
<dbReference type="SMART" id="SM00906">
    <property type="entry name" value="Fungal_trans"/>
    <property type="match status" value="1"/>
</dbReference>
<feature type="domain" description="Zn(2)-C6 fungal-type" evidence="5">
    <location>
        <begin position="51"/>
        <end position="80"/>
    </location>
</feature>
<dbReference type="EMBL" id="SKBQ01000088">
    <property type="protein sequence ID" value="TPX07638.1"/>
    <property type="molecule type" value="Genomic_DNA"/>
</dbReference>
<keyword evidence="3" id="KW-0539">Nucleus</keyword>
<dbReference type="InParanoid" id="A0A507ARZ3"/>
<dbReference type="SMART" id="SM00066">
    <property type="entry name" value="GAL4"/>
    <property type="match status" value="1"/>
</dbReference>
<organism evidence="6 7">
    <name type="scientific">Thyridium curvatum</name>
    <dbReference type="NCBI Taxonomy" id="1093900"/>
    <lineage>
        <taxon>Eukaryota</taxon>
        <taxon>Fungi</taxon>
        <taxon>Dikarya</taxon>
        <taxon>Ascomycota</taxon>
        <taxon>Pezizomycotina</taxon>
        <taxon>Sordariomycetes</taxon>
        <taxon>Sordariomycetidae</taxon>
        <taxon>Thyridiales</taxon>
        <taxon>Thyridiaceae</taxon>
        <taxon>Thyridium</taxon>
    </lineage>
</organism>
<accession>A0A507ARZ3</accession>
<evidence type="ECO:0000256" key="4">
    <source>
        <dbReference type="SAM" id="MobiDB-lite"/>
    </source>
</evidence>